<organism evidence="2 3">
    <name type="scientific">Microvenator marinus</name>
    <dbReference type="NCBI Taxonomy" id="2600177"/>
    <lineage>
        <taxon>Bacteria</taxon>
        <taxon>Deltaproteobacteria</taxon>
        <taxon>Bradymonadales</taxon>
        <taxon>Microvenatoraceae</taxon>
        <taxon>Microvenator</taxon>
    </lineage>
</organism>
<dbReference type="EMBL" id="CP042467">
    <property type="protein sequence ID" value="QED26840.1"/>
    <property type="molecule type" value="Genomic_DNA"/>
</dbReference>
<gene>
    <name evidence="2" type="ORF">FRD01_06205</name>
</gene>
<feature type="signal peptide" evidence="1">
    <location>
        <begin position="1"/>
        <end position="20"/>
    </location>
</feature>
<evidence type="ECO:0000313" key="2">
    <source>
        <dbReference type="EMBL" id="QED26840.1"/>
    </source>
</evidence>
<protein>
    <submittedName>
        <fullName evidence="2">Uncharacterized protein</fullName>
    </submittedName>
</protein>
<name>A0A5B8XMI2_9DELT</name>
<dbReference type="AlphaFoldDB" id="A0A5B8XMI2"/>
<dbReference type="InterPro" id="IPR018247">
    <property type="entry name" value="EF_Hand_1_Ca_BS"/>
</dbReference>
<sequence length="620" mass="68787">MNYKKLILGLTVLSLGVSCADAESSAPAERGSLDLVMPGKADDYFSNVSKEYEVKGAIEVAMTAEEFEDVVVREQLIASRISAVGVYLTTYLTDKFRGIDINGDGTIGDDEVFFRNTEYGGFKAMVRNHSTEVLAIEGQEGRYVVEFTIDVAGPNNLLELLLADGAEQGDFGVSKTLEMPAGARSDQSGAPIRSFDPKTYAGELEQVVLEYTTLPEVQDAYPAYRDFMQDGRFEITMVFGHDYNAARYDLIDAREAFDALVADGFSAPVARFEDLRPDSGPFQKSIVSYRPILESCEEDHVVAKVNDPFLTETELEEMGLRSDMRRNLLAARAGADGKFGTLDDLEFKSLREIDQVRMIGPATLGKMTQWAAPSCQTRQVEVRVDVRLFHSDMYVGSRAEQREQTIYELVKRDVFFYNGHAGPYYGLYLDAEYGAYIDHTEFASLPLDPDKQQLFVAQGCQTYSQYADMLYANEAKNEDNLDVITTVNYSYARGTMDLFRRLVQTDPYEPGVHEPATFNAMITELNAEQVNDHYTVFYGVIGIDQNEKLAPYAIAETVGQECQAHTECGDTYSGNVCAGFSDGVNRCVARTSAESGCPEGTNYAWVAGDNWVLGGVCWSM</sequence>
<keyword evidence="1" id="KW-0732">Signal</keyword>
<evidence type="ECO:0000256" key="1">
    <source>
        <dbReference type="SAM" id="SignalP"/>
    </source>
</evidence>
<dbReference type="PROSITE" id="PS51257">
    <property type="entry name" value="PROKAR_LIPOPROTEIN"/>
    <property type="match status" value="1"/>
</dbReference>
<reference evidence="2 3" key="1">
    <citation type="submission" date="2019-08" db="EMBL/GenBank/DDBJ databases">
        <authorList>
            <person name="Liang Q."/>
        </authorList>
    </citation>
    <scope>NUCLEOTIDE SEQUENCE [LARGE SCALE GENOMIC DNA]</scope>
    <source>
        <strain evidence="2 3">V1718</strain>
    </source>
</reference>
<evidence type="ECO:0000313" key="3">
    <source>
        <dbReference type="Proteomes" id="UP000321595"/>
    </source>
</evidence>
<accession>A0A5B8XMI2</accession>
<dbReference type="RefSeq" id="WP_146958525.1">
    <property type="nucleotide sequence ID" value="NZ_CP042467.1"/>
</dbReference>
<proteinExistence type="predicted"/>
<dbReference type="PROSITE" id="PS00018">
    <property type="entry name" value="EF_HAND_1"/>
    <property type="match status" value="1"/>
</dbReference>
<dbReference type="Proteomes" id="UP000321595">
    <property type="component" value="Chromosome"/>
</dbReference>
<feature type="chain" id="PRO_5023003633" evidence="1">
    <location>
        <begin position="21"/>
        <end position="620"/>
    </location>
</feature>
<dbReference type="KEGG" id="bbae:FRD01_06205"/>
<keyword evidence="3" id="KW-1185">Reference proteome</keyword>